<dbReference type="InterPro" id="IPR002401">
    <property type="entry name" value="Cyt_P450_E_grp-I"/>
</dbReference>
<protein>
    <recommendedName>
        <fullName evidence="6">Cytochrome P450</fullName>
    </recommendedName>
</protein>
<dbReference type="SUPFAM" id="SSF48264">
    <property type="entry name" value="Cytochrome P450"/>
    <property type="match status" value="1"/>
</dbReference>
<dbReference type="PROSITE" id="PS00086">
    <property type="entry name" value="CYTOCHROME_P450"/>
    <property type="match status" value="1"/>
</dbReference>
<comment type="caution">
    <text evidence="4">The sequence shown here is derived from an EMBL/GenBank/DDBJ whole genome shotgun (WGS) entry which is preliminary data.</text>
</comment>
<dbReference type="InterPro" id="IPR001128">
    <property type="entry name" value="Cyt_P450"/>
</dbReference>
<dbReference type="AlphaFoldDB" id="A0A835SPV5"/>
<keyword evidence="2" id="KW-0560">Oxidoreductase</keyword>
<dbReference type="Proteomes" id="UP000650467">
    <property type="component" value="Unassembled WGS sequence"/>
</dbReference>
<dbReference type="PRINTS" id="PR00463">
    <property type="entry name" value="EP450I"/>
</dbReference>
<dbReference type="InterPro" id="IPR036396">
    <property type="entry name" value="Cyt_P450_sf"/>
</dbReference>
<name>A0A835SPV5_CHLIN</name>
<evidence type="ECO:0000313" key="5">
    <source>
        <dbReference type="Proteomes" id="UP000650467"/>
    </source>
</evidence>
<comment type="similarity">
    <text evidence="2">Belongs to the cytochrome P450 family.</text>
</comment>
<gene>
    <name evidence="4" type="ORF">HXX76_013239</name>
</gene>
<feature type="compositionally biased region" description="Low complexity" evidence="3">
    <location>
        <begin position="329"/>
        <end position="343"/>
    </location>
</feature>
<dbReference type="EMBL" id="JAEHOC010000050">
    <property type="protein sequence ID" value="KAG2426049.1"/>
    <property type="molecule type" value="Genomic_DNA"/>
</dbReference>
<keyword evidence="5" id="KW-1185">Reference proteome</keyword>
<feature type="binding site" description="axial binding residue" evidence="1">
    <location>
        <position position="538"/>
    </location>
    <ligand>
        <name>heme</name>
        <dbReference type="ChEBI" id="CHEBI:30413"/>
    </ligand>
    <ligandPart>
        <name>Fe</name>
        <dbReference type="ChEBI" id="CHEBI:18248"/>
    </ligandPart>
</feature>
<dbReference type="Pfam" id="PF00067">
    <property type="entry name" value="p450"/>
    <property type="match status" value="2"/>
</dbReference>
<keyword evidence="1 2" id="KW-0479">Metal-binding</keyword>
<dbReference type="GO" id="GO:0016705">
    <property type="term" value="F:oxidoreductase activity, acting on paired donors, with incorporation or reduction of molecular oxygen"/>
    <property type="evidence" value="ECO:0007669"/>
    <property type="project" value="InterPro"/>
</dbReference>
<dbReference type="PANTHER" id="PTHR24301">
    <property type="entry name" value="THROMBOXANE-A SYNTHASE"/>
    <property type="match status" value="1"/>
</dbReference>
<dbReference type="GO" id="GO:0020037">
    <property type="term" value="F:heme binding"/>
    <property type="evidence" value="ECO:0007669"/>
    <property type="project" value="InterPro"/>
</dbReference>
<dbReference type="Gene3D" id="1.10.630.10">
    <property type="entry name" value="Cytochrome P450"/>
    <property type="match status" value="1"/>
</dbReference>
<keyword evidence="1 2" id="KW-0349">Heme</keyword>
<organism evidence="4 5">
    <name type="scientific">Chlamydomonas incerta</name>
    <dbReference type="NCBI Taxonomy" id="51695"/>
    <lineage>
        <taxon>Eukaryota</taxon>
        <taxon>Viridiplantae</taxon>
        <taxon>Chlorophyta</taxon>
        <taxon>core chlorophytes</taxon>
        <taxon>Chlorophyceae</taxon>
        <taxon>CS clade</taxon>
        <taxon>Chlamydomonadales</taxon>
        <taxon>Chlamydomonadaceae</taxon>
        <taxon>Chlamydomonas</taxon>
    </lineage>
</organism>
<proteinExistence type="inferred from homology"/>
<dbReference type="PANTHER" id="PTHR24301:SF2">
    <property type="entry name" value="THROMBOXANE-A SYNTHASE"/>
    <property type="match status" value="1"/>
</dbReference>
<dbReference type="GO" id="GO:0004497">
    <property type="term" value="F:monooxygenase activity"/>
    <property type="evidence" value="ECO:0007669"/>
    <property type="project" value="UniProtKB-KW"/>
</dbReference>
<comment type="cofactor">
    <cofactor evidence="1">
        <name>heme</name>
        <dbReference type="ChEBI" id="CHEBI:30413"/>
    </cofactor>
</comment>
<keyword evidence="1 2" id="KW-0408">Iron</keyword>
<dbReference type="InterPro" id="IPR017972">
    <property type="entry name" value="Cyt_P450_CS"/>
</dbReference>
<evidence type="ECO:0000256" key="1">
    <source>
        <dbReference type="PIRSR" id="PIRSR602401-1"/>
    </source>
</evidence>
<reference evidence="4" key="1">
    <citation type="journal article" date="2020" name="bioRxiv">
        <title>Comparative genomics of Chlamydomonas.</title>
        <authorList>
            <person name="Craig R.J."/>
            <person name="Hasan A.R."/>
            <person name="Ness R.W."/>
            <person name="Keightley P.D."/>
        </authorList>
    </citation>
    <scope>NUCLEOTIDE SEQUENCE</scope>
    <source>
        <strain evidence="4">SAG 7.73</strain>
    </source>
</reference>
<evidence type="ECO:0000256" key="2">
    <source>
        <dbReference type="RuleBase" id="RU000461"/>
    </source>
</evidence>
<evidence type="ECO:0008006" key="6">
    <source>
        <dbReference type="Google" id="ProtNLM"/>
    </source>
</evidence>
<sequence length="604" mass="64054">MLVGLACLTLFIFFGYSLRKRWQLRKIPGPLAWPFLGSIPEFSIHGYEYVLSLAAKYGNVHIAWLGVEPLIVICDPALIRKYAYKCVSKPASMSDYGHVLTGFNYDVDKASAFVASGEVWRRGRRVFEASVINGSSLAAHLPATNRCANRFVARLAQRSAAPASQSGGAGGGGGGGEGTCFDMFSIVGGYTMAVTGEVAYGVDFGTADDDIATARNFSILDEVAAAGSGAGGGSSMSIGRQLVGASLASFRCLQMEHSTLYLPLAVMFPAARPLVRWLATHLPDRAQREHMAARTQIAQVSRRLMERWQAASKEKAAAAAIAVTADSTAGSGGAPPAAAPAGGAATGKGADGSIKEVGGGISSSSFMAAMMEGRRGAPQEERLSDVEVIAQSFTFVMAGFETTALTLSLVTFMLATHPEAAARLAAEVDGLGSGELTHEVLAEKLPYTEAVIKETLRLYPPIPYLIREAREDLDLGNGMVAPKGSYLTMYMHAVHLNPDVWPHPERFLPERFLPEGAAAFGPADPGAWAPFGIGARMCVGHKLAMMMAKCLLVRMYQRFTVALHPRQPLPLKMKTGLSRVPVDGVWVTLTERLPAAAAAAAAVS</sequence>
<evidence type="ECO:0000256" key="3">
    <source>
        <dbReference type="SAM" id="MobiDB-lite"/>
    </source>
</evidence>
<keyword evidence="2" id="KW-0503">Monooxygenase</keyword>
<dbReference type="GO" id="GO:0005506">
    <property type="term" value="F:iron ion binding"/>
    <property type="evidence" value="ECO:0007669"/>
    <property type="project" value="InterPro"/>
</dbReference>
<feature type="region of interest" description="Disordered" evidence="3">
    <location>
        <begin position="329"/>
        <end position="353"/>
    </location>
</feature>
<dbReference type="OrthoDB" id="6764281at2759"/>
<evidence type="ECO:0000313" key="4">
    <source>
        <dbReference type="EMBL" id="KAG2426049.1"/>
    </source>
</evidence>
<accession>A0A835SPV5</accession>
<dbReference type="PRINTS" id="PR00385">
    <property type="entry name" value="P450"/>
</dbReference>